<dbReference type="PROSITE" id="PS50893">
    <property type="entry name" value="ABC_TRANSPORTER_2"/>
    <property type="match status" value="1"/>
</dbReference>
<organism evidence="5 6">
    <name type="scientific">Congzhengia minquanensis</name>
    <dbReference type="NCBI Taxonomy" id="2763657"/>
    <lineage>
        <taxon>Bacteria</taxon>
        <taxon>Bacillati</taxon>
        <taxon>Bacillota</taxon>
        <taxon>Clostridia</taxon>
        <taxon>Eubacteriales</taxon>
        <taxon>Oscillospiraceae</taxon>
        <taxon>Congzhengia</taxon>
    </lineage>
</organism>
<accession>A0A926DMJ5</accession>
<evidence type="ECO:0000256" key="2">
    <source>
        <dbReference type="ARBA" id="ARBA00022741"/>
    </source>
</evidence>
<dbReference type="Pfam" id="PF00005">
    <property type="entry name" value="ABC_tran"/>
    <property type="match status" value="1"/>
</dbReference>
<keyword evidence="3 5" id="KW-0067">ATP-binding</keyword>
<dbReference type="SMART" id="SM00382">
    <property type="entry name" value="AAA"/>
    <property type="match status" value="1"/>
</dbReference>
<dbReference type="InterPro" id="IPR027417">
    <property type="entry name" value="P-loop_NTPase"/>
</dbReference>
<dbReference type="PANTHER" id="PTHR42939">
    <property type="entry name" value="ABC TRANSPORTER ATP-BINDING PROTEIN ALBC-RELATED"/>
    <property type="match status" value="1"/>
</dbReference>
<comment type="caution">
    <text evidence="5">The sequence shown here is derived from an EMBL/GenBank/DDBJ whole genome shotgun (WGS) entry which is preliminary data.</text>
</comment>
<keyword evidence="1" id="KW-0813">Transport</keyword>
<dbReference type="AlphaFoldDB" id="A0A926DMJ5"/>
<keyword evidence="6" id="KW-1185">Reference proteome</keyword>
<dbReference type="EMBL" id="JACRSU010000001">
    <property type="protein sequence ID" value="MBC8539865.1"/>
    <property type="molecule type" value="Genomic_DNA"/>
</dbReference>
<dbReference type="Gene3D" id="3.40.50.300">
    <property type="entry name" value="P-loop containing nucleotide triphosphate hydrolases"/>
    <property type="match status" value="1"/>
</dbReference>
<dbReference type="PANTHER" id="PTHR42939:SF3">
    <property type="entry name" value="ABC TRANSPORTER ATP-BINDING COMPONENT"/>
    <property type="match status" value="1"/>
</dbReference>
<evidence type="ECO:0000313" key="5">
    <source>
        <dbReference type="EMBL" id="MBC8539865.1"/>
    </source>
</evidence>
<keyword evidence="2" id="KW-0547">Nucleotide-binding</keyword>
<dbReference type="CDD" id="cd03230">
    <property type="entry name" value="ABC_DR_subfamily_A"/>
    <property type="match status" value="1"/>
</dbReference>
<name>A0A926DMJ5_9FIRM</name>
<protein>
    <submittedName>
        <fullName evidence="5">ABC transporter ATP-binding protein</fullName>
    </submittedName>
</protein>
<evidence type="ECO:0000259" key="4">
    <source>
        <dbReference type="PROSITE" id="PS50893"/>
    </source>
</evidence>
<proteinExistence type="predicted"/>
<gene>
    <name evidence="5" type="ORF">H8698_02605</name>
</gene>
<dbReference type="RefSeq" id="WP_249311055.1">
    <property type="nucleotide sequence ID" value="NZ_JACRSU010000001.1"/>
</dbReference>
<dbReference type="Proteomes" id="UP000611762">
    <property type="component" value="Unassembled WGS sequence"/>
</dbReference>
<dbReference type="GO" id="GO:0016887">
    <property type="term" value="F:ATP hydrolysis activity"/>
    <property type="evidence" value="ECO:0007669"/>
    <property type="project" value="InterPro"/>
</dbReference>
<evidence type="ECO:0000256" key="3">
    <source>
        <dbReference type="ARBA" id="ARBA00022840"/>
    </source>
</evidence>
<sequence length="282" mass="31644">MGNALEIKNLTKKFNDFQLDNVSLTLPEGCIMGFIGENGAGKSTTIKLILGLLHRDGGDISVLGKDFRKSGAGLREEIGVVMDESNFPANLSLKDVNSIMKNCYKTWNSEKFLAFAHQFNLPDKKTVKDYSRGMKMKLSIAVALSHASRLLILDEATSGLDPIVRDEILDVFLEFIQDEKNSIFISSHIISDLEKICDYITFVHKGKIIFSETKEDLLEKYVIVKCTKDQYETIDKSTVIGARKNSFGVEALMERSASCKGFVSDQPTIEDIMLYFVKEEQK</sequence>
<feature type="domain" description="ABC transporter" evidence="4">
    <location>
        <begin position="5"/>
        <end position="230"/>
    </location>
</feature>
<dbReference type="SUPFAM" id="SSF52540">
    <property type="entry name" value="P-loop containing nucleoside triphosphate hydrolases"/>
    <property type="match status" value="1"/>
</dbReference>
<dbReference type="GO" id="GO:0005524">
    <property type="term" value="F:ATP binding"/>
    <property type="evidence" value="ECO:0007669"/>
    <property type="project" value="UniProtKB-KW"/>
</dbReference>
<reference evidence="5" key="1">
    <citation type="submission" date="2020-08" db="EMBL/GenBank/DDBJ databases">
        <title>Genome public.</title>
        <authorList>
            <person name="Liu C."/>
            <person name="Sun Q."/>
        </authorList>
    </citation>
    <scope>NUCLEOTIDE SEQUENCE</scope>
    <source>
        <strain evidence="5">H8</strain>
    </source>
</reference>
<dbReference type="InterPro" id="IPR003439">
    <property type="entry name" value="ABC_transporter-like_ATP-bd"/>
</dbReference>
<evidence type="ECO:0000256" key="1">
    <source>
        <dbReference type="ARBA" id="ARBA00022448"/>
    </source>
</evidence>
<evidence type="ECO:0000313" key="6">
    <source>
        <dbReference type="Proteomes" id="UP000611762"/>
    </source>
</evidence>
<dbReference type="InterPro" id="IPR051782">
    <property type="entry name" value="ABC_Transporter_VariousFunc"/>
</dbReference>
<dbReference type="InterPro" id="IPR003593">
    <property type="entry name" value="AAA+_ATPase"/>
</dbReference>